<organism evidence="3 4">
    <name type="scientific">Roseospirillum parvum</name>
    <dbReference type="NCBI Taxonomy" id="83401"/>
    <lineage>
        <taxon>Bacteria</taxon>
        <taxon>Pseudomonadati</taxon>
        <taxon>Pseudomonadota</taxon>
        <taxon>Alphaproteobacteria</taxon>
        <taxon>Rhodospirillales</taxon>
        <taxon>Rhodospirillaceae</taxon>
        <taxon>Roseospirillum</taxon>
    </lineage>
</organism>
<keyword evidence="4" id="KW-1185">Reference proteome</keyword>
<dbReference type="InterPro" id="IPR024899">
    <property type="entry name" value="CowN"/>
</dbReference>
<accession>A0A1G8APE2</accession>
<dbReference type="GO" id="GO:0009399">
    <property type="term" value="P:nitrogen fixation"/>
    <property type="evidence" value="ECO:0007669"/>
    <property type="project" value="UniProtKB-UniRule"/>
</dbReference>
<dbReference type="EMBL" id="FNCV01000005">
    <property type="protein sequence ID" value="SDH22759.1"/>
    <property type="molecule type" value="Genomic_DNA"/>
</dbReference>
<sequence length="96" mass="10906">MNAAPDRYVSFEGIDCAGNSRALIAAIRRHIDRPERSNPLWERFKARLAAAGDSQASTGDELYLVCSHVYYIEELFDAYDDAEGLELLRKLEYECC</sequence>
<evidence type="ECO:0000256" key="1">
    <source>
        <dbReference type="ARBA" id="ARBA00023231"/>
    </source>
</evidence>
<comment type="similarity">
    <text evidence="2">Belongs to the CowN family.</text>
</comment>
<proteinExistence type="inferred from homology"/>
<dbReference type="Pfam" id="PF20543">
    <property type="entry name" value="CowN"/>
    <property type="match status" value="1"/>
</dbReference>
<dbReference type="Proteomes" id="UP000217076">
    <property type="component" value="Unassembled WGS sequence"/>
</dbReference>
<comment type="function">
    <text evidence="2">Is required to sustain N(2)-dependent growth in the presence of low levels of carbon monoxide (CO). Probably acts by protecting the N(2) fixation ability of the nitrogenase complex, which is inactivated in the presence of CO.</text>
</comment>
<gene>
    <name evidence="2" type="primary">cowN</name>
    <name evidence="3" type="ORF">SAMN05421742_10561</name>
</gene>
<dbReference type="AlphaFoldDB" id="A0A1G8APE2"/>
<dbReference type="RefSeq" id="WP_092618541.1">
    <property type="nucleotide sequence ID" value="NZ_FNCV01000005.1"/>
</dbReference>
<dbReference type="STRING" id="83401.SAMN05421742_10561"/>
<dbReference type="OrthoDB" id="7689335at2"/>
<reference evidence="4" key="1">
    <citation type="submission" date="2016-10" db="EMBL/GenBank/DDBJ databases">
        <authorList>
            <person name="Varghese N."/>
            <person name="Submissions S."/>
        </authorList>
    </citation>
    <scope>NUCLEOTIDE SEQUENCE [LARGE SCALE GENOMIC DNA]</scope>
    <source>
        <strain evidence="4">930I</strain>
    </source>
</reference>
<evidence type="ECO:0000313" key="3">
    <source>
        <dbReference type="EMBL" id="SDH22759.1"/>
    </source>
</evidence>
<dbReference type="HAMAP" id="MF_02117">
    <property type="entry name" value="CowN"/>
    <property type="match status" value="1"/>
</dbReference>
<protein>
    <recommendedName>
        <fullName evidence="2">N(2)-fixation sustaining protein CowN</fullName>
    </recommendedName>
    <alternativeName>
        <fullName evidence="2">CO weal-nitrogenase</fullName>
    </alternativeName>
</protein>
<keyword evidence="1 2" id="KW-0535">Nitrogen fixation</keyword>
<name>A0A1G8APE2_9PROT</name>
<evidence type="ECO:0000256" key="2">
    <source>
        <dbReference type="HAMAP-Rule" id="MF_02117"/>
    </source>
</evidence>
<evidence type="ECO:0000313" key="4">
    <source>
        <dbReference type="Proteomes" id="UP000217076"/>
    </source>
</evidence>
<dbReference type="NCBIfam" id="NF033689">
    <property type="entry name" value="N2Fix_CO_CowN"/>
    <property type="match status" value="1"/>
</dbReference>